<protein>
    <recommendedName>
        <fullName evidence="4">FHA domain-containing protein</fullName>
    </recommendedName>
</protein>
<evidence type="ECO:0000313" key="3">
    <source>
        <dbReference type="Proteomes" id="UP000694402"/>
    </source>
</evidence>
<evidence type="ECO:0008006" key="4">
    <source>
        <dbReference type="Google" id="ProtNLM"/>
    </source>
</evidence>
<sequence>MEATQLIDDSILEESEEEDGEMRKEKRGEPLAKLRVLKNEHISETELPLYQGENVLGRNPNSCSLPLVAPSVSKQHTVISISMFCGNRCRGNVRKRGCVSGEPGQRRGRGGDGAVCTCRKC</sequence>
<name>A0A8C8BRT8_ONCTS</name>
<evidence type="ECO:0000256" key="1">
    <source>
        <dbReference type="SAM" id="MobiDB-lite"/>
    </source>
</evidence>
<feature type="region of interest" description="Disordered" evidence="1">
    <location>
        <begin position="1"/>
        <end position="27"/>
    </location>
</feature>
<keyword evidence="3" id="KW-1185">Reference proteome</keyword>
<dbReference type="SUPFAM" id="SSF49879">
    <property type="entry name" value="SMAD/FHA domain"/>
    <property type="match status" value="1"/>
</dbReference>
<reference evidence="2" key="1">
    <citation type="submission" date="2025-08" db="UniProtKB">
        <authorList>
            <consortium name="Ensembl"/>
        </authorList>
    </citation>
    <scope>IDENTIFICATION</scope>
</reference>
<accession>A0A8C8BRT8</accession>
<dbReference type="AlphaFoldDB" id="A0A8C8BRT8"/>
<feature type="compositionally biased region" description="Acidic residues" evidence="1">
    <location>
        <begin position="10"/>
        <end position="20"/>
    </location>
</feature>
<proteinExistence type="predicted"/>
<organism evidence="2 3">
    <name type="scientific">Oncorhynchus tshawytscha</name>
    <name type="common">Chinook salmon</name>
    <name type="synonym">Salmo tshawytscha</name>
    <dbReference type="NCBI Taxonomy" id="74940"/>
    <lineage>
        <taxon>Eukaryota</taxon>
        <taxon>Metazoa</taxon>
        <taxon>Chordata</taxon>
        <taxon>Craniata</taxon>
        <taxon>Vertebrata</taxon>
        <taxon>Euteleostomi</taxon>
        <taxon>Actinopterygii</taxon>
        <taxon>Neopterygii</taxon>
        <taxon>Teleostei</taxon>
        <taxon>Protacanthopterygii</taxon>
        <taxon>Salmoniformes</taxon>
        <taxon>Salmonidae</taxon>
        <taxon>Salmoninae</taxon>
        <taxon>Oncorhynchus</taxon>
    </lineage>
</organism>
<reference evidence="2" key="2">
    <citation type="submission" date="2025-09" db="UniProtKB">
        <authorList>
            <consortium name="Ensembl"/>
        </authorList>
    </citation>
    <scope>IDENTIFICATION</scope>
</reference>
<dbReference type="Proteomes" id="UP000694402">
    <property type="component" value="Unassembled WGS sequence"/>
</dbReference>
<evidence type="ECO:0000313" key="2">
    <source>
        <dbReference type="Ensembl" id="ENSOTSP00005000086.1"/>
    </source>
</evidence>
<dbReference type="Gene3D" id="2.60.200.20">
    <property type="match status" value="1"/>
</dbReference>
<dbReference type="Ensembl" id="ENSOTST00005000158.2">
    <property type="protein sequence ID" value="ENSOTSP00005000086.1"/>
    <property type="gene ID" value="ENSOTSG00005000115.2"/>
</dbReference>
<dbReference type="GeneTree" id="ENSGT00940000161757"/>
<dbReference type="InterPro" id="IPR008984">
    <property type="entry name" value="SMAD_FHA_dom_sf"/>
</dbReference>